<evidence type="ECO:0000313" key="7">
    <source>
        <dbReference type="EMBL" id="ODV79576.1"/>
    </source>
</evidence>
<evidence type="ECO:0000256" key="3">
    <source>
        <dbReference type="ARBA" id="ARBA00023242"/>
    </source>
</evidence>
<keyword evidence="4" id="KW-0747">Spliceosome</keyword>
<name>A0A1E4SJ91_9ASCO</name>
<dbReference type="GO" id="GO:0005681">
    <property type="term" value="C:spliceosomal complex"/>
    <property type="evidence" value="ECO:0007669"/>
    <property type="project" value="UniProtKB-UniRule"/>
</dbReference>
<dbReference type="PANTHER" id="PTHR15818">
    <property type="entry name" value="G PATCH AND KOW-CONTAINING"/>
    <property type="match status" value="1"/>
</dbReference>
<dbReference type="InterPro" id="IPR026822">
    <property type="entry name" value="Spp2/MOS2_G-patch"/>
</dbReference>
<dbReference type="PANTHER" id="PTHR15818:SF2">
    <property type="entry name" value="G-PATCH DOMAIN AND KOW MOTIFS-CONTAINING PROTEIN"/>
    <property type="match status" value="1"/>
</dbReference>
<reference evidence="8" key="1">
    <citation type="submission" date="2016-05" db="EMBL/GenBank/DDBJ databases">
        <title>Comparative genomics of biotechnologically important yeasts.</title>
        <authorList>
            <consortium name="DOE Joint Genome Institute"/>
            <person name="Riley R."/>
            <person name="Haridas S."/>
            <person name="Wolfe K.H."/>
            <person name="Lopes M.R."/>
            <person name="Hittinger C.T."/>
            <person name="Goker M."/>
            <person name="Salamov A."/>
            <person name="Wisecaver J."/>
            <person name="Long T.M."/>
            <person name="Aerts A.L."/>
            <person name="Barry K."/>
            <person name="Choi C."/>
            <person name="Clum A."/>
            <person name="Coughlan A.Y."/>
            <person name="Deshpande S."/>
            <person name="Douglass A.P."/>
            <person name="Hanson S.J."/>
            <person name="Klenk H.-P."/>
            <person name="Labutti K."/>
            <person name="Lapidus A."/>
            <person name="Lindquist E."/>
            <person name="Lipzen A."/>
            <person name="Meier-Kolthoff J.P."/>
            <person name="Ohm R.A."/>
            <person name="Otillar R.P."/>
            <person name="Pangilinan J."/>
            <person name="Peng Y."/>
            <person name="Rokas A."/>
            <person name="Rosa C.A."/>
            <person name="Scheuner C."/>
            <person name="Sibirny A.A."/>
            <person name="Slot J.C."/>
            <person name="Stielow J.B."/>
            <person name="Sun H."/>
            <person name="Kurtzman C.P."/>
            <person name="Blackwell M."/>
            <person name="Grigoriev I.V."/>
            <person name="Jeffries T.W."/>
        </authorList>
    </citation>
    <scope>NUCLEOTIDE SEQUENCE [LARGE SCALE GENOMIC DNA]</scope>
    <source>
        <strain evidence="8">NRRL Y-17324</strain>
    </source>
</reference>
<accession>A0A1E4SJ91</accession>
<dbReference type="Pfam" id="PF12656">
    <property type="entry name" value="G-patch_2"/>
    <property type="match status" value="1"/>
</dbReference>
<evidence type="ECO:0000256" key="4">
    <source>
        <dbReference type="RuleBase" id="RU369096"/>
    </source>
</evidence>
<comment type="similarity">
    <text evidence="2 4">Belongs to the SPP2 family.</text>
</comment>
<dbReference type="STRING" id="984487.A0A1E4SJ91"/>
<keyword evidence="3 4" id="KW-0539">Nucleus</keyword>
<keyword evidence="4" id="KW-0508">mRNA splicing</keyword>
<dbReference type="GeneID" id="30984296"/>
<feature type="domain" description="Spp2/MOS2 G-patch" evidence="6">
    <location>
        <begin position="185"/>
        <end position="243"/>
    </location>
</feature>
<dbReference type="Proteomes" id="UP000094285">
    <property type="component" value="Unassembled WGS sequence"/>
</dbReference>
<evidence type="ECO:0000256" key="2">
    <source>
        <dbReference type="ARBA" id="ARBA00008576"/>
    </source>
</evidence>
<proteinExistence type="inferred from homology"/>
<dbReference type="GO" id="GO:0000398">
    <property type="term" value="P:mRNA splicing, via spliceosome"/>
    <property type="evidence" value="ECO:0007669"/>
    <property type="project" value="UniProtKB-UniRule"/>
</dbReference>
<dbReference type="EMBL" id="KV453911">
    <property type="protein sequence ID" value="ODV79576.1"/>
    <property type="molecule type" value="Genomic_DNA"/>
</dbReference>
<feature type="region of interest" description="Disordered" evidence="5">
    <location>
        <begin position="1"/>
        <end position="66"/>
    </location>
</feature>
<evidence type="ECO:0000259" key="6">
    <source>
        <dbReference type="Pfam" id="PF12656"/>
    </source>
</evidence>
<gene>
    <name evidence="7" type="ORF">CANTADRAFT_5310</name>
</gene>
<keyword evidence="8" id="KW-1185">Reference proteome</keyword>
<dbReference type="OrthoDB" id="5577072at2759"/>
<evidence type="ECO:0000313" key="8">
    <source>
        <dbReference type="Proteomes" id="UP000094285"/>
    </source>
</evidence>
<dbReference type="InterPro" id="IPR045166">
    <property type="entry name" value="Spp2-like"/>
</dbReference>
<dbReference type="AlphaFoldDB" id="A0A1E4SJ91"/>
<protein>
    <recommendedName>
        <fullName evidence="4">Pre-mRNA-splicing factor</fullName>
    </recommendedName>
</protein>
<comment type="function">
    <text evidence="4">Involved in spliceosome maturation and the first step of pre-mRNA splicing.</text>
</comment>
<comment type="subcellular location">
    <subcellularLocation>
        <location evidence="1 4">Nucleus</location>
    </subcellularLocation>
</comment>
<sequence length="291" mass="31849">MAGFQLNLKRNVQSKQDNTKKQKISIGLGPNRTSSKVPGKRTNAINSFDDGSDDEPAVTKIDGFDSGKGGAISGSSAISQAKKPLIITPKNLNLGIKKQQVYTPNKEQNDEETLAAELKEKESRLQYGVTKFDANTAGLNDKDTVAEERTQSKEDQIRSSILKGEKLHEKKGLVIPMNNSKKESDEEATDFDKVPVEQFGAAMLRGMGWKPKTTPNKTSEKTLEKSLEHRKKGILLGIGAKAVEGDLMEDIHGKKGTKLLAPLIRRIKNGVELNVTKDQADYSVATSCQNK</sequence>
<evidence type="ECO:0000256" key="1">
    <source>
        <dbReference type="ARBA" id="ARBA00004123"/>
    </source>
</evidence>
<organism evidence="7 8">
    <name type="scientific">Suhomyces tanzawaensis NRRL Y-17324</name>
    <dbReference type="NCBI Taxonomy" id="984487"/>
    <lineage>
        <taxon>Eukaryota</taxon>
        <taxon>Fungi</taxon>
        <taxon>Dikarya</taxon>
        <taxon>Ascomycota</taxon>
        <taxon>Saccharomycotina</taxon>
        <taxon>Pichiomycetes</taxon>
        <taxon>Debaryomycetaceae</taxon>
        <taxon>Suhomyces</taxon>
    </lineage>
</organism>
<keyword evidence="4" id="KW-0507">mRNA processing</keyword>
<evidence type="ECO:0000256" key="5">
    <source>
        <dbReference type="SAM" id="MobiDB-lite"/>
    </source>
</evidence>
<dbReference type="RefSeq" id="XP_020064698.1">
    <property type="nucleotide sequence ID" value="XM_020210160.1"/>
</dbReference>